<sequence>MGEINLDGRTIDVNAQYTGKSLDEINALRDEIRLQKAAITDSTAPADIEEYKRLDKLHRELSEAEGLLLAEALADTYPNAQVITPTWGDGSSNINLDRVVQYQVNDEIRWLAIEAKGGGSGLGKRLTVDKQHYAQQGSQQNWDSLYKDMVSKRDSMEQRGIQVPAQMDSLISAMKQNSFEYVVVSKAIYDQAGRFAGFTKSVFPSKTPPPGS</sequence>
<accession>A0ABT3P2P8</accession>
<name>A0ABT3P2P8_9ALTE</name>
<proteinExistence type="predicted"/>
<gene>
    <name evidence="1" type="ORF">OPS25_00780</name>
</gene>
<comment type="caution">
    <text evidence="1">The sequence shown here is derived from an EMBL/GenBank/DDBJ whole genome shotgun (WGS) entry which is preliminary data.</text>
</comment>
<keyword evidence="2" id="KW-1185">Reference proteome</keyword>
<dbReference type="Proteomes" id="UP001142810">
    <property type="component" value="Unassembled WGS sequence"/>
</dbReference>
<evidence type="ECO:0000313" key="2">
    <source>
        <dbReference type="Proteomes" id="UP001142810"/>
    </source>
</evidence>
<dbReference type="EMBL" id="JAPFRD010000002">
    <property type="protein sequence ID" value="MCW8107036.1"/>
    <property type="molecule type" value="Genomic_DNA"/>
</dbReference>
<reference evidence="1" key="1">
    <citation type="submission" date="2022-11" db="EMBL/GenBank/DDBJ databases">
        <title>Alteromonas sp. nov., isolated from sea water of the Qingdao.</title>
        <authorList>
            <person name="Wang Q."/>
        </authorList>
    </citation>
    <scope>NUCLEOTIDE SEQUENCE</scope>
    <source>
        <strain evidence="1">ASW11-7</strain>
    </source>
</reference>
<evidence type="ECO:0000313" key="1">
    <source>
        <dbReference type="EMBL" id="MCW8107036.1"/>
    </source>
</evidence>
<protein>
    <submittedName>
        <fullName evidence="1">Uncharacterized protein</fullName>
    </submittedName>
</protein>
<dbReference type="RefSeq" id="WP_265615736.1">
    <property type="nucleotide sequence ID" value="NZ_JAPFRD010000002.1"/>
</dbReference>
<organism evidence="1 2">
    <name type="scientific">Alteromonas aquimaris</name>
    <dbReference type="NCBI Taxonomy" id="2998417"/>
    <lineage>
        <taxon>Bacteria</taxon>
        <taxon>Pseudomonadati</taxon>
        <taxon>Pseudomonadota</taxon>
        <taxon>Gammaproteobacteria</taxon>
        <taxon>Alteromonadales</taxon>
        <taxon>Alteromonadaceae</taxon>
        <taxon>Alteromonas/Salinimonas group</taxon>
        <taxon>Alteromonas</taxon>
    </lineage>
</organism>